<organism evidence="3 4">
    <name type="scientific">Trichinella papuae</name>
    <dbReference type="NCBI Taxonomy" id="268474"/>
    <lineage>
        <taxon>Eukaryota</taxon>
        <taxon>Metazoa</taxon>
        <taxon>Ecdysozoa</taxon>
        <taxon>Nematoda</taxon>
        <taxon>Enoplea</taxon>
        <taxon>Dorylaimia</taxon>
        <taxon>Trichinellida</taxon>
        <taxon>Trichinellidae</taxon>
        <taxon>Trichinella</taxon>
    </lineage>
</organism>
<accession>A0A0V1N067</accession>
<feature type="region of interest" description="Disordered" evidence="1">
    <location>
        <begin position="72"/>
        <end position="102"/>
    </location>
</feature>
<dbReference type="AlphaFoldDB" id="A0A0V1N067"/>
<keyword evidence="2" id="KW-1133">Transmembrane helix</keyword>
<comment type="caution">
    <text evidence="3">The sequence shown here is derived from an EMBL/GenBank/DDBJ whole genome shotgun (WGS) entry which is preliminary data.</text>
</comment>
<evidence type="ECO:0000256" key="2">
    <source>
        <dbReference type="SAM" id="Phobius"/>
    </source>
</evidence>
<sequence length="111" mass="12728">MNDKVSYGDFVSYASHQSSKKSIDTYGRTQAWQSKDFLKFMIAYSEIVLLSGLCFFLLVSLLAGCLFRKKKKEEEEKKVPKRTKPVNPRPIKLAERPTPPGQTCPVIDIKW</sequence>
<evidence type="ECO:0000313" key="4">
    <source>
        <dbReference type="Proteomes" id="UP000054843"/>
    </source>
</evidence>
<proteinExistence type="predicted"/>
<protein>
    <submittedName>
        <fullName evidence="3">Uncharacterized protein</fullName>
    </submittedName>
</protein>
<reference evidence="3 4" key="1">
    <citation type="submission" date="2015-01" db="EMBL/GenBank/DDBJ databases">
        <title>Evolution of Trichinella species and genotypes.</title>
        <authorList>
            <person name="Korhonen P.K."/>
            <person name="Edoardo P."/>
            <person name="Giuseppe L.R."/>
            <person name="Gasser R.B."/>
        </authorList>
    </citation>
    <scope>NUCLEOTIDE SEQUENCE [LARGE SCALE GENOMIC DNA]</scope>
    <source>
        <strain evidence="3">ISS1980</strain>
    </source>
</reference>
<keyword evidence="2" id="KW-0812">Transmembrane</keyword>
<feature type="transmembrane region" description="Helical" evidence="2">
    <location>
        <begin position="47"/>
        <end position="67"/>
    </location>
</feature>
<keyword evidence="2" id="KW-0472">Membrane</keyword>
<name>A0A0V1N067_9BILA</name>
<gene>
    <name evidence="3" type="ORF">T10_248</name>
</gene>
<evidence type="ECO:0000256" key="1">
    <source>
        <dbReference type="SAM" id="MobiDB-lite"/>
    </source>
</evidence>
<dbReference type="EMBL" id="JYDO01000020">
    <property type="protein sequence ID" value="KRZ77393.1"/>
    <property type="molecule type" value="Genomic_DNA"/>
</dbReference>
<keyword evidence="4" id="KW-1185">Reference proteome</keyword>
<evidence type="ECO:0000313" key="3">
    <source>
        <dbReference type="EMBL" id="KRZ77393.1"/>
    </source>
</evidence>
<dbReference type="Proteomes" id="UP000054843">
    <property type="component" value="Unassembled WGS sequence"/>
</dbReference>